<proteinExistence type="inferred from homology"/>
<dbReference type="AlphaFoldDB" id="A0A7R9KWD6"/>
<dbReference type="InterPro" id="IPR025659">
    <property type="entry name" value="Tubby-like_C"/>
</dbReference>
<dbReference type="OrthoDB" id="191150at2759"/>
<name>A0A7R9KWD6_9ACAR</name>
<accession>A0A7R9KWD6</accession>
<dbReference type="EMBL" id="CAJPIZ010008152">
    <property type="protein sequence ID" value="CAG2110909.1"/>
    <property type="molecule type" value="Genomic_DNA"/>
</dbReference>
<dbReference type="PANTHER" id="PTHR23248">
    <property type="entry name" value="PHOSPHOLIPID SCRAMBLASE-RELATED"/>
    <property type="match status" value="1"/>
</dbReference>
<comment type="similarity">
    <text evidence="1">Belongs to the phospholipid scramblase family.</text>
</comment>
<dbReference type="InterPro" id="IPR005552">
    <property type="entry name" value="Scramblase"/>
</dbReference>
<evidence type="ECO:0000256" key="1">
    <source>
        <dbReference type="ARBA" id="ARBA00005350"/>
    </source>
</evidence>
<evidence type="ECO:0000313" key="4">
    <source>
        <dbReference type="Proteomes" id="UP000759131"/>
    </source>
</evidence>
<dbReference type="InterPro" id="IPR016159">
    <property type="entry name" value="Cullin_repeat-like_dom_sf"/>
</dbReference>
<feature type="non-terminal residue" evidence="3">
    <location>
        <position position="455"/>
    </location>
</feature>
<protein>
    <recommendedName>
        <fullName evidence="5">Phospholipid scramblase</fullName>
    </recommendedName>
</protein>
<reference evidence="3" key="1">
    <citation type="submission" date="2020-11" db="EMBL/GenBank/DDBJ databases">
        <authorList>
            <person name="Tran Van P."/>
        </authorList>
    </citation>
    <scope>NUCLEOTIDE SEQUENCE</scope>
</reference>
<dbReference type="PANTHER" id="PTHR23248:SF9">
    <property type="entry name" value="PHOSPHOLIPID SCRAMBLASE"/>
    <property type="match status" value="1"/>
</dbReference>
<dbReference type="Gene3D" id="1.20.1280.170">
    <property type="entry name" value="Exocyst complex component Exo70"/>
    <property type="match status" value="1"/>
</dbReference>
<sequence>MSYPPYPQPINSQPQSGAPYMGYPPPNTPMYGSGPPTGYGMPPEPGFPMHNMAYPPPQSYGQPMGQPMAQPNAPNEQWMNVPIGIPNCPPGLEYLTQVDQLLVHQKVELLEAFVGFESANKYSVKNSLGQKVYHAIEDNDCCTRNCCGPNRPFDMKILDNNQQEVIHLYRPLRCSSCLFPCFLQQMEVTAPPGNIIGYLTQEWSLCVPKFRVEDASGECPVCTYGVCGDVEFQVLSRDGSVSVGKITKQWTGLIREAFTDADHFGISFPMDLDVNIKAVLLGACFLIDFMFFEKSGNKENDRIELTPLESGSVGCVDCKTVFKTIEKKKMEENSDKLEKAIKSLDLFKDLLSKSDSQTRQMSQILDNFSQRLSQLETTIQPVYRETGNLQTIQLNIVSTLERLDYVIKFYTVANEVETVITTGPNHSLDTYLKNLDRLKEAIDYFELNNPESPEL</sequence>
<dbReference type="GO" id="GO:0017128">
    <property type="term" value="F:phospholipid scramblase activity"/>
    <property type="evidence" value="ECO:0007669"/>
    <property type="project" value="InterPro"/>
</dbReference>
<organism evidence="3">
    <name type="scientific">Medioppia subpectinata</name>
    <dbReference type="NCBI Taxonomy" id="1979941"/>
    <lineage>
        <taxon>Eukaryota</taxon>
        <taxon>Metazoa</taxon>
        <taxon>Ecdysozoa</taxon>
        <taxon>Arthropoda</taxon>
        <taxon>Chelicerata</taxon>
        <taxon>Arachnida</taxon>
        <taxon>Acari</taxon>
        <taxon>Acariformes</taxon>
        <taxon>Sarcoptiformes</taxon>
        <taxon>Oribatida</taxon>
        <taxon>Brachypylina</taxon>
        <taxon>Oppioidea</taxon>
        <taxon>Oppiidae</taxon>
        <taxon>Medioppia</taxon>
    </lineage>
</organism>
<dbReference type="Pfam" id="PF20669">
    <property type="entry name" value="Exo70_N"/>
    <property type="match status" value="1"/>
</dbReference>
<dbReference type="EMBL" id="OC862727">
    <property type="protein sequence ID" value="CAD7630479.1"/>
    <property type="molecule type" value="Genomic_DNA"/>
</dbReference>
<evidence type="ECO:0000256" key="2">
    <source>
        <dbReference type="SAM" id="MobiDB-lite"/>
    </source>
</evidence>
<dbReference type="SUPFAM" id="SSF74788">
    <property type="entry name" value="Cullin repeat-like"/>
    <property type="match status" value="1"/>
</dbReference>
<gene>
    <name evidence="3" type="ORF">OSB1V03_LOCUS10892</name>
</gene>
<dbReference type="Proteomes" id="UP000759131">
    <property type="component" value="Unassembled WGS sequence"/>
</dbReference>
<evidence type="ECO:0000313" key="3">
    <source>
        <dbReference type="EMBL" id="CAD7630479.1"/>
    </source>
</evidence>
<dbReference type="Pfam" id="PF03803">
    <property type="entry name" value="Scramblase"/>
    <property type="match status" value="1"/>
</dbReference>
<evidence type="ECO:0008006" key="5">
    <source>
        <dbReference type="Google" id="ProtNLM"/>
    </source>
</evidence>
<feature type="region of interest" description="Disordered" evidence="2">
    <location>
        <begin position="1"/>
        <end position="39"/>
    </location>
</feature>
<dbReference type="GO" id="GO:0005886">
    <property type="term" value="C:plasma membrane"/>
    <property type="evidence" value="ECO:0007669"/>
    <property type="project" value="TreeGrafter"/>
</dbReference>
<keyword evidence="4" id="KW-1185">Reference proteome</keyword>
<dbReference type="SUPFAM" id="SSF54518">
    <property type="entry name" value="Tubby C-terminal domain-like"/>
    <property type="match status" value="1"/>
</dbReference>